<dbReference type="AlphaFoldDB" id="A0A845EVL2"/>
<evidence type="ECO:0000313" key="9">
    <source>
        <dbReference type="EMBL" id="MYL62288.1"/>
    </source>
</evidence>
<dbReference type="PROSITE" id="PS01271">
    <property type="entry name" value="NA_SULFATE"/>
    <property type="match status" value="1"/>
</dbReference>
<dbReference type="Pfam" id="PF02080">
    <property type="entry name" value="TrkA_C"/>
    <property type="match status" value="1"/>
</dbReference>
<evidence type="ECO:0000256" key="1">
    <source>
        <dbReference type="ARBA" id="ARBA00004141"/>
    </source>
</evidence>
<evidence type="ECO:0000256" key="3">
    <source>
        <dbReference type="ARBA" id="ARBA00022692"/>
    </source>
</evidence>
<evidence type="ECO:0000256" key="5">
    <source>
        <dbReference type="ARBA" id="ARBA00022989"/>
    </source>
</evidence>
<dbReference type="GO" id="GO:0008324">
    <property type="term" value="F:monoatomic cation transmembrane transporter activity"/>
    <property type="evidence" value="ECO:0007669"/>
    <property type="project" value="InterPro"/>
</dbReference>
<feature type="transmembrane region" description="Helical" evidence="7">
    <location>
        <begin position="96"/>
        <end position="114"/>
    </location>
</feature>
<dbReference type="SUPFAM" id="SSF116726">
    <property type="entry name" value="TrkA C-terminal domain-like"/>
    <property type="match status" value="2"/>
</dbReference>
<evidence type="ECO:0000259" key="8">
    <source>
        <dbReference type="PROSITE" id="PS51202"/>
    </source>
</evidence>
<dbReference type="Proteomes" id="UP000447833">
    <property type="component" value="Unassembled WGS sequence"/>
</dbReference>
<dbReference type="PANTHER" id="PTHR43652">
    <property type="entry name" value="BASIC AMINO ACID ANTIPORTER YFCC-RELATED"/>
    <property type="match status" value="1"/>
</dbReference>
<feature type="transmembrane region" description="Helical" evidence="7">
    <location>
        <begin position="134"/>
        <end position="159"/>
    </location>
</feature>
<evidence type="ECO:0000256" key="2">
    <source>
        <dbReference type="ARBA" id="ARBA00022448"/>
    </source>
</evidence>
<sequence length="583" mass="63959">MTAFYFVIITMVAMLIGLFFELGRPEVILASVLVLFLFTGIITPEEATVGFSNEGMLTIALLFIIAGSIQKSGIVDRTFLRLLKGSYSPKKRLAKLLFPISMISAFVNNTPIVIASTPMVKKWCMENGVSPSKFLIPLSYATILGGTITLIGTSTNLVVHGLLVENGYAGFSFFQLSAIGIPITLLGLLYLVLFSHHLLPGRRISNLSEPVLKEYTGEALITAQFPYINLTVKEAQLRSLKGLFLVSILRNEHAIAPVSGNTILKEGDRLVFSGDISTITDIQRMKGLELQESTGSSFPDHHRLVEGIVTHHSSHLFKKVKDTNFRSQHQAAVIAVHRHNQRLQTKIGDIVLKPGDVLLMVAGEQFDKKNDFYAITPIDYKLVTKRQIRMGWLSIGWLGMMIALVTFNVLSMLTAMAVTTLLLFLTKLVTPGEARDLIQWNVLLMIACSFGIGAALLNSGVATSMADSLITITQPFGLFATLLSLYVITNVFTEMMTNSAAAVFMFPVAMEVARTLEVELMPLAITVAIAASASFITPIGYQTNLIVYGAGGYRFHDFLKIGFPLTIIVMVTTLVLVRFHLMA</sequence>
<reference evidence="9 10" key="1">
    <citation type="submission" date="2019-11" db="EMBL/GenBank/DDBJ databases">
        <title>Genome sequences of 17 halophilic strains isolated from different environments.</title>
        <authorList>
            <person name="Furrow R.E."/>
        </authorList>
    </citation>
    <scope>NUCLEOTIDE SEQUENCE [LARGE SCALE GENOMIC DNA]</scope>
    <source>
        <strain evidence="9 10">22506_14_FS</strain>
    </source>
</reference>
<dbReference type="InterPro" id="IPR036721">
    <property type="entry name" value="RCK_C_sf"/>
</dbReference>
<dbReference type="Gene3D" id="3.30.70.1450">
    <property type="entry name" value="Regulator of K+ conductance, C-terminal domain"/>
    <property type="match status" value="2"/>
</dbReference>
<feature type="transmembrane region" description="Helical" evidence="7">
    <location>
        <begin position="520"/>
        <end position="541"/>
    </location>
</feature>
<feature type="transmembrane region" description="Helical" evidence="7">
    <location>
        <begin position="561"/>
        <end position="581"/>
    </location>
</feature>
<gene>
    <name evidence="9" type="ORF">GLW07_02845</name>
</gene>
<evidence type="ECO:0000313" key="10">
    <source>
        <dbReference type="Proteomes" id="UP000447833"/>
    </source>
</evidence>
<dbReference type="PANTHER" id="PTHR43652:SF2">
    <property type="entry name" value="BASIC AMINO ACID ANTIPORTER YFCC-RELATED"/>
    <property type="match status" value="1"/>
</dbReference>
<keyword evidence="2" id="KW-0813">Transport</keyword>
<dbReference type="InterPro" id="IPR004680">
    <property type="entry name" value="Cit_transptr-like_dom"/>
</dbReference>
<dbReference type="PROSITE" id="PS51202">
    <property type="entry name" value="RCK_C"/>
    <property type="match status" value="2"/>
</dbReference>
<dbReference type="Pfam" id="PF03600">
    <property type="entry name" value="CitMHS"/>
    <property type="match status" value="1"/>
</dbReference>
<dbReference type="InterPro" id="IPR031312">
    <property type="entry name" value="Na/sul_symport_CS"/>
</dbReference>
<feature type="domain" description="RCK C-terminal" evidence="8">
    <location>
        <begin position="292"/>
        <end position="378"/>
    </location>
</feature>
<keyword evidence="3 7" id="KW-0812">Transmembrane</keyword>
<feature type="transmembrane region" description="Helical" evidence="7">
    <location>
        <begin position="56"/>
        <end position="75"/>
    </location>
</feature>
<dbReference type="GO" id="GO:0005886">
    <property type="term" value="C:plasma membrane"/>
    <property type="evidence" value="ECO:0007669"/>
    <property type="project" value="TreeGrafter"/>
</dbReference>
<feature type="domain" description="RCK C-terminal" evidence="8">
    <location>
        <begin position="204"/>
        <end position="288"/>
    </location>
</feature>
<keyword evidence="6 7" id="KW-0472">Membrane</keyword>
<proteinExistence type="predicted"/>
<keyword evidence="5 7" id="KW-1133">Transmembrane helix</keyword>
<feature type="transmembrane region" description="Helical" evidence="7">
    <location>
        <begin position="437"/>
        <end position="457"/>
    </location>
</feature>
<evidence type="ECO:0000256" key="6">
    <source>
        <dbReference type="ARBA" id="ARBA00023136"/>
    </source>
</evidence>
<comment type="subcellular location">
    <subcellularLocation>
        <location evidence="1">Membrane</location>
        <topology evidence="1">Multi-pass membrane protein</topology>
    </subcellularLocation>
</comment>
<feature type="transmembrane region" description="Helical" evidence="7">
    <location>
        <begin position="395"/>
        <end position="425"/>
    </location>
</feature>
<feature type="transmembrane region" description="Helical" evidence="7">
    <location>
        <begin position="6"/>
        <end position="22"/>
    </location>
</feature>
<protein>
    <submittedName>
        <fullName evidence="9">SLC13 family permease</fullName>
    </submittedName>
</protein>
<comment type="caution">
    <text evidence="9">The sequence shown here is derived from an EMBL/GenBank/DDBJ whole genome shotgun (WGS) entry which is preliminary data.</text>
</comment>
<dbReference type="InterPro" id="IPR006037">
    <property type="entry name" value="RCK_C"/>
</dbReference>
<dbReference type="InterPro" id="IPR051679">
    <property type="entry name" value="DASS-Related_Transporters"/>
</dbReference>
<feature type="transmembrane region" description="Helical" evidence="7">
    <location>
        <begin position="469"/>
        <end position="489"/>
    </location>
</feature>
<keyword evidence="4" id="KW-0677">Repeat</keyword>
<dbReference type="GO" id="GO:0006813">
    <property type="term" value="P:potassium ion transport"/>
    <property type="evidence" value="ECO:0007669"/>
    <property type="project" value="InterPro"/>
</dbReference>
<evidence type="ECO:0000256" key="7">
    <source>
        <dbReference type="SAM" id="Phobius"/>
    </source>
</evidence>
<organism evidence="9 10">
    <name type="scientific">Guptibacillus hwajinpoensis</name>
    <dbReference type="NCBI Taxonomy" id="208199"/>
    <lineage>
        <taxon>Bacteria</taxon>
        <taxon>Bacillati</taxon>
        <taxon>Bacillota</taxon>
        <taxon>Bacilli</taxon>
        <taxon>Bacillales</taxon>
        <taxon>Guptibacillaceae</taxon>
        <taxon>Guptibacillus</taxon>
    </lineage>
</organism>
<accession>A0A845EVL2</accession>
<feature type="transmembrane region" description="Helical" evidence="7">
    <location>
        <begin position="27"/>
        <end position="44"/>
    </location>
</feature>
<dbReference type="EMBL" id="WMEY01000001">
    <property type="protein sequence ID" value="MYL62288.1"/>
    <property type="molecule type" value="Genomic_DNA"/>
</dbReference>
<name>A0A845EVL2_9BACL</name>
<feature type="transmembrane region" description="Helical" evidence="7">
    <location>
        <begin position="171"/>
        <end position="195"/>
    </location>
</feature>
<evidence type="ECO:0000256" key="4">
    <source>
        <dbReference type="ARBA" id="ARBA00022737"/>
    </source>
</evidence>